<dbReference type="AlphaFoldDB" id="A0A5B7IG79"/>
<feature type="transmembrane region" description="Helical" evidence="1">
    <location>
        <begin position="87"/>
        <end position="106"/>
    </location>
</feature>
<dbReference type="GO" id="GO:0006811">
    <property type="term" value="P:monoatomic ion transport"/>
    <property type="evidence" value="ECO:0007669"/>
    <property type="project" value="InterPro"/>
</dbReference>
<gene>
    <name evidence="3" type="ORF">E2C01_075463</name>
</gene>
<feature type="chain" id="PRO_5022689337" description="Neurotransmitter-gated ion-channel transmembrane domain-containing protein" evidence="2">
    <location>
        <begin position="20"/>
        <end position="107"/>
    </location>
</feature>
<dbReference type="InterPro" id="IPR038050">
    <property type="entry name" value="Neuro_actylchol_rec"/>
</dbReference>
<organism evidence="3 4">
    <name type="scientific">Portunus trituberculatus</name>
    <name type="common">Swimming crab</name>
    <name type="synonym">Neptunus trituberculatus</name>
    <dbReference type="NCBI Taxonomy" id="210409"/>
    <lineage>
        <taxon>Eukaryota</taxon>
        <taxon>Metazoa</taxon>
        <taxon>Ecdysozoa</taxon>
        <taxon>Arthropoda</taxon>
        <taxon>Crustacea</taxon>
        <taxon>Multicrustacea</taxon>
        <taxon>Malacostraca</taxon>
        <taxon>Eumalacostraca</taxon>
        <taxon>Eucarida</taxon>
        <taxon>Decapoda</taxon>
        <taxon>Pleocyemata</taxon>
        <taxon>Brachyura</taxon>
        <taxon>Eubrachyura</taxon>
        <taxon>Portunoidea</taxon>
        <taxon>Portunidae</taxon>
        <taxon>Portuninae</taxon>
        <taxon>Portunus</taxon>
    </lineage>
</organism>
<sequence length="107" mass="12228">MVALTAMLVLAAFFTQTSNTIPKTAYLKLIDVWYLVLICQVFAIIVSLVYVENLRLRYKFNTVEISILRPFESKNLHFHKANRFCKVFFPVITAAILITFLIAGTVP</sequence>
<keyword evidence="1" id="KW-1133">Transmembrane helix</keyword>
<feature type="signal peptide" evidence="2">
    <location>
        <begin position="1"/>
        <end position="19"/>
    </location>
</feature>
<comment type="caution">
    <text evidence="3">The sequence shown here is derived from an EMBL/GenBank/DDBJ whole genome shotgun (WGS) entry which is preliminary data.</text>
</comment>
<dbReference type="EMBL" id="VSRR010055256">
    <property type="protein sequence ID" value="MPC80869.1"/>
    <property type="molecule type" value="Genomic_DNA"/>
</dbReference>
<proteinExistence type="predicted"/>
<evidence type="ECO:0000313" key="3">
    <source>
        <dbReference type="EMBL" id="MPC80869.1"/>
    </source>
</evidence>
<dbReference type="InterPro" id="IPR036719">
    <property type="entry name" value="Neuro-gated_channel_TM_sf"/>
</dbReference>
<protein>
    <recommendedName>
        <fullName evidence="5">Neurotransmitter-gated ion-channel transmembrane domain-containing protein</fullName>
    </recommendedName>
</protein>
<dbReference type="SUPFAM" id="SSF90112">
    <property type="entry name" value="Neurotransmitter-gated ion-channel transmembrane pore"/>
    <property type="match status" value="1"/>
</dbReference>
<evidence type="ECO:0008006" key="5">
    <source>
        <dbReference type="Google" id="ProtNLM"/>
    </source>
</evidence>
<evidence type="ECO:0000256" key="2">
    <source>
        <dbReference type="SAM" id="SignalP"/>
    </source>
</evidence>
<evidence type="ECO:0000256" key="1">
    <source>
        <dbReference type="SAM" id="Phobius"/>
    </source>
</evidence>
<keyword evidence="4" id="KW-1185">Reference proteome</keyword>
<reference evidence="3 4" key="1">
    <citation type="submission" date="2019-05" db="EMBL/GenBank/DDBJ databases">
        <title>Another draft genome of Portunus trituberculatus and its Hox gene families provides insights of decapod evolution.</title>
        <authorList>
            <person name="Jeong J.-H."/>
            <person name="Song I."/>
            <person name="Kim S."/>
            <person name="Choi T."/>
            <person name="Kim D."/>
            <person name="Ryu S."/>
            <person name="Kim W."/>
        </authorList>
    </citation>
    <scope>NUCLEOTIDE SEQUENCE [LARGE SCALE GENOMIC DNA]</scope>
    <source>
        <tissue evidence="3">Muscle</tissue>
    </source>
</reference>
<evidence type="ECO:0000313" key="4">
    <source>
        <dbReference type="Proteomes" id="UP000324222"/>
    </source>
</evidence>
<keyword evidence="1" id="KW-0472">Membrane</keyword>
<accession>A0A5B7IG79</accession>
<dbReference type="Gene3D" id="1.20.58.390">
    <property type="entry name" value="Neurotransmitter-gated ion-channel transmembrane domain"/>
    <property type="match status" value="1"/>
</dbReference>
<dbReference type="Proteomes" id="UP000324222">
    <property type="component" value="Unassembled WGS sequence"/>
</dbReference>
<name>A0A5B7IG79_PORTR</name>
<keyword evidence="2" id="KW-0732">Signal</keyword>
<dbReference type="GO" id="GO:0016020">
    <property type="term" value="C:membrane"/>
    <property type="evidence" value="ECO:0007669"/>
    <property type="project" value="InterPro"/>
</dbReference>
<feature type="transmembrane region" description="Helical" evidence="1">
    <location>
        <begin position="32"/>
        <end position="51"/>
    </location>
</feature>
<keyword evidence="1" id="KW-0812">Transmembrane</keyword>
<dbReference type="OrthoDB" id="6379185at2759"/>